<dbReference type="EMBL" id="CM042880">
    <property type="protein sequence ID" value="KAI4388330.1"/>
    <property type="molecule type" value="Genomic_DNA"/>
</dbReference>
<evidence type="ECO:0000313" key="2">
    <source>
        <dbReference type="Proteomes" id="UP001057402"/>
    </source>
</evidence>
<reference evidence="2" key="1">
    <citation type="journal article" date="2023" name="Front. Plant Sci.">
        <title>Chromosomal-level genome assembly of Melastoma candidum provides insights into trichome evolution.</title>
        <authorList>
            <person name="Zhong Y."/>
            <person name="Wu W."/>
            <person name="Sun C."/>
            <person name="Zou P."/>
            <person name="Liu Y."/>
            <person name="Dai S."/>
            <person name="Zhou R."/>
        </authorList>
    </citation>
    <scope>NUCLEOTIDE SEQUENCE [LARGE SCALE GENOMIC DNA]</scope>
</reference>
<proteinExistence type="predicted"/>
<sequence length="972" mass="105386">MGIKAAVVFVLVVTTFFPFHVACAGERRDAEGGGSTGEAADGMSLETGIRENLVESLWMHCRAELIHLKEIVEDLNLCQSAGPHDHPIAYYSECESLSMENIWQFSDLLHPQMKICIVDSLSKSGTSFPVWGDDDTKKWFAGSLAAESVSERRYLAGNSHTPSPEDPDEEQIPDDPASSPDEILYSPDFLDSSSPPPPGHSVKTTKSHDSHSSTSNKQSGQDTVVVAVVVTAVVTFLVAAILFLCCCRVCANGHAGRNDERPLLSLSLSDYSGGSKSYYGSPINEIRPGREMFHSGSMDQEKISSTGSRYQIDPDVSSSLISKTSFEVDGGDTKLSAQDVEVTPSWQMPPLPLRPPPGRVSSTVGMLKPPPGRVSSNVGMLKPPSGRVSSNASMLKPPPARADPLPPEPPAPPKPSPGVGPSPPPAPPPPLKPPPSGAGQKAPAPPPPPPPPGPHGPPPPPSGPRGPSPPPGPRGPPPPPGSHGPPPPPPPGKKAGAPPPPPPKSGKGPPRPPMGLGGPKAPRPPATAQKAGDGTEDDGNAPKAKLKPFFWDKVLANPENSMVWHEIKSGSFQFNEEMIESLFGYVAADKNKNEKKKDSSSQDPASQFLKIIDPKKAQNLSILLRALNVTIQEVRDALYEGTEMPAEFLQNLLKMQPTTDEELKLRLYNDELSRLGPADRFLKTLVDIPFAFKRMEALLFMATLQEEVTFAKESFATLEVACKELKNSRLFLKLLEAVLKTGNRMNNGTFRGGAQAFKLDTLLKLSDVKGIDGKTTLLHFVVQEIIRSEGMRAARVIRESQSFSSMKPEDFQIDVPVESEEYFRNLGLQAVSALDSDLENVKKAAAVDADNLTGSVAKLGYSLEKTRHFLNSEMKNLEEESEFHLILRSFVPKAEGDVLWLLEEEKRIMALVKSTGDYYHGNAGKDEGLRLFLIVRDFLIILDKGDEWEVPVPVQVPVLMTKHSLFFERTSQ</sequence>
<gene>
    <name evidence="1" type="ORF">MLD38_000667</name>
</gene>
<evidence type="ECO:0000313" key="1">
    <source>
        <dbReference type="EMBL" id="KAI4388330.1"/>
    </source>
</evidence>
<protein>
    <submittedName>
        <fullName evidence="1">Uncharacterized protein</fullName>
    </submittedName>
</protein>
<keyword evidence="2" id="KW-1185">Reference proteome</keyword>
<name>A0ACB9SAW3_9MYRT</name>
<accession>A0ACB9SAW3</accession>
<organism evidence="1 2">
    <name type="scientific">Melastoma candidum</name>
    <dbReference type="NCBI Taxonomy" id="119954"/>
    <lineage>
        <taxon>Eukaryota</taxon>
        <taxon>Viridiplantae</taxon>
        <taxon>Streptophyta</taxon>
        <taxon>Embryophyta</taxon>
        <taxon>Tracheophyta</taxon>
        <taxon>Spermatophyta</taxon>
        <taxon>Magnoliopsida</taxon>
        <taxon>eudicotyledons</taxon>
        <taxon>Gunneridae</taxon>
        <taxon>Pentapetalae</taxon>
        <taxon>rosids</taxon>
        <taxon>malvids</taxon>
        <taxon>Myrtales</taxon>
        <taxon>Melastomataceae</taxon>
        <taxon>Melastomatoideae</taxon>
        <taxon>Melastomateae</taxon>
        <taxon>Melastoma</taxon>
    </lineage>
</organism>
<comment type="caution">
    <text evidence="1">The sequence shown here is derived from an EMBL/GenBank/DDBJ whole genome shotgun (WGS) entry which is preliminary data.</text>
</comment>
<dbReference type="Proteomes" id="UP001057402">
    <property type="component" value="Chromosome 1"/>
</dbReference>